<dbReference type="Gene3D" id="2.40.30.70">
    <property type="entry name" value="YaeB-like"/>
    <property type="match status" value="1"/>
</dbReference>
<organism evidence="4">
    <name type="scientific">uncultured Anaerotruncus sp</name>
    <dbReference type="NCBI Taxonomy" id="905011"/>
    <lineage>
        <taxon>Bacteria</taxon>
        <taxon>Bacillati</taxon>
        <taxon>Bacillota</taxon>
        <taxon>Clostridia</taxon>
        <taxon>Eubacteriales</taxon>
        <taxon>Oscillospiraceae</taxon>
        <taxon>Anaerotruncus</taxon>
        <taxon>environmental samples</taxon>
    </lineage>
</organism>
<keyword evidence="1" id="KW-0949">S-adenosyl-L-methionine</keyword>
<dbReference type="CDD" id="cd09281">
    <property type="entry name" value="UPF0066"/>
    <property type="match status" value="1"/>
</dbReference>
<sequence length="158" mass="17642">MHPFVCSPVGSICFDGILPYIQIDAAYRPALSGLKGFGFIQVLWWFSGCDDPQSRAALTERRPYTRGPRQVGTFATRSPRRPNPLGLSCAQVLDIDEAGGVIRLAYIDADAGTPVLDIKPYTPSLDRVEYPQVPTWCAHWPQSIEQSGEFDWSKEFCF</sequence>
<protein>
    <submittedName>
        <fullName evidence="4">Putative methyltransferase, YaeB/AF_0241 family</fullName>
    </submittedName>
</protein>
<gene>
    <name evidence="4" type="primary">yaeB</name>
    <name evidence="4" type="ORF">SAMEA3545359_02697</name>
</gene>
<dbReference type="InterPro" id="IPR036413">
    <property type="entry name" value="YaeB-like_sf"/>
</dbReference>
<dbReference type="InterPro" id="IPR036414">
    <property type="entry name" value="YaeB_N_sf"/>
</dbReference>
<evidence type="ECO:0000259" key="3">
    <source>
        <dbReference type="PROSITE" id="PS51668"/>
    </source>
</evidence>
<dbReference type="PANTHER" id="PTHR12818:SF0">
    <property type="entry name" value="TRNA (ADENINE(37)-N6)-METHYLTRANSFERASE"/>
    <property type="match status" value="1"/>
</dbReference>
<dbReference type="AlphaFoldDB" id="A0A1C6K733"/>
<evidence type="ECO:0000313" key="4">
    <source>
        <dbReference type="EMBL" id="SCJ89977.1"/>
    </source>
</evidence>
<dbReference type="InterPro" id="IPR023370">
    <property type="entry name" value="TrmO-like_N"/>
</dbReference>
<reference evidence="4" key="1">
    <citation type="submission" date="2015-09" db="EMBL/GenBank/DDBJ databases">
        <authorList>
            <consortium name="Pathogen Informatics"/>
        </authorList>
    </citation>
    <scope>NUCLEOTIDE SEQUENCE</scope>
    <source>
        <strain evidence="4">2789STDY5834896</strain>
    </source>
</reference>
<dbReference type="GO" id="GO:0032259">
    <property type="term" value="P:methylation"/>
    <property type="evidence" value="ECO:0007669"/>
    <property type="project" value="UniProtKB-KW"/>
</dbReference>
<evidence type="ECO:0000256" key="2">
    <source>
        <dbReference type="ARBA" id="ARBA00033753"/>
    </source>
</evidence>
<dbReference type="SUPFAM" id="SSF118196">
    <property type="entry name" value="YaeB-like"/>
    <property type="match status" value="1"/>
</dbReference>
<evidence type="ECO:0000256" key="1">
    <source>
        <dbReference type="ARBA" id="ARBA00022691"/>
    </source>
</evidence>
<accession>A0A1C6K733</accession>
<feature type="domain" description="TsaA-like" evidence="3">
    <location>
        <begin position="1"/>
        <end position="130"/>
    </location>
</feature>
<dbReference type="PROSITE" id="PS51668">
    <property type="entry name" value="TSAA_2"/>
    <property type="match status" value="1"/>
</dbReference>
<comment type="similarity">
    <text evidence="2">Belongs to the tRNA methyltransferase O family.</text>
</comment>
<name>A0A1C6K733_9FIRM</name>
<dbReference type="PANTHER" id="PTHR12818">
    <property type="entry name" value="TRNA (ADENINE(37)-N6)-METHYLTRANSFERASE"/>
    <property type="match status" value="1"/>
</dbReference>
<dbReference type="InterPro" id="IPR040372">
    <property type="entry name" value="YaeB-like"/>
</dbReference>
<keyword evidence="4" id="KW-0489">Methyltransferase</keyword>
<dbReference type="Pfam" id="PF01980">
    <property type="entry name" value="TrmO_N"/>
    <property type="match status" value="1"/>
</dbReference>
<keyword evidence="4" id="KW-0808">Transferase</keyword>
<dbReference type="EMBL" id="FMHG01000003">
    <property type="protein sequence ID" value="SCJ89977.1"/>
    <property type="molecule type" value="Genomic_DNA"/>
</dbReference>
<proteinExistence type="inferred from homology"/>
<dbReference type="GO" id="GO:0008168">
    <property type="term" value="F:methyltransferase activity"/>
    <property type="evidence" value="ECO:0007669"/>
    <property type="project" value="UniProtKB-KW"/>
</dbReference>